<accession>A0AA36IJT0</accession>
<protein>
    <submittedName>
        <fullName evidence="1">Uncharacterized protein</fullName>
    </submittedName>
</protein>
<keyword evidence="2" id="KW-1185">Reference proteome</keyword>
<dbReference type="Proteomes" id="UP001178507">
    <property type="component" value="Unassembled WGS sequence"/>
</dbReference>
<reference evidence="1" key="1">
    <citation type="submission" date="2023-08" db="EMBL/GenBank/DDBJ databases">
        <authorList>
            <person name="Chen Y."/>
            <person name="Shah S."/>
            <person name="Dougan E. K."/>
            <person name="Thang M."/>
            <person name="Chan C."/>
        </authorList>
    </citation>
    <scope>NUCLEOTIDE SEQUENCE</scope>
</reference>
<organism evidence="1 2">
    <name type="scientific">Effrenium voratum</name>
    <dbReference type="NCBI Taxonomy" id="2562239"/>
    <lineage>
        <taxon>Eukaryota</taxon>
        <taxon>Sar</taxon>
        <taxon>Alveolata</taxon>
        <taxon>Dinophyceae</taxon>
        <taxon>Suessiales</taxon>
        <taxon>Symbiodiniaceae</taxon>
        <taxon>Effrenium</taxon>
    </lineage>
</organism>
<dbReference type="AlphaFoldDB" id="A0AA36IJT0"/>
<name>A0AA36IJT0_9DINO</name>
<dbReference type="EMBL" id="CAUJNA010001802">
    <property type="protein sequence ID" value="CAJ1389098.1"/>
    <property type="molecule type" value="Genomic_DNA"/>
</dbReference>
<proteinExistence type="predicted"/>
<evidence type="ECO:0000313" key="1">
    <source>
        <dbReference type="EMBL" id="CAJ1389098.1"/>
    </source>
</evidence>
<comment type="caution">
    <text evidence="1">The sequence shown here is derived from an EMBL/GenBank/DDBJ whole genome shotgun (WGS) entry which is preliminary data.</text>
</comment>
<gene>
    <name evidence="1" type="ORF">EVOR1521_LOCUS14793</name>
</gene>
<evidence type="ECO:0000313" key="2">
    <source>
        <dbReference type="Proteomes" id="UP001178507"/>
    </source>
</evidence>
<sequence length="1170" mass="127542">MGTVAVGSNSMVVPVDTYYGQYSHFVVYTRSTAYEQTTPLGTRLQIYDHDALVSGLSFSCLTTRALHGADMALADSWVFQSAGEQCDIDLDANLIGGTLQWNLAADTSAVLQYNIYFTFTADTFDPAFTRELMVSGLTATTSQQHVPAGTCLARPDAVSVFYNGTDITSYVNGTLGAARAKRAEWSSTKKLSFRKASFLPNVLVMISCRFSMCQVPGAYLVVTAESLVTPGLDYCSVAGFSITCTDGTTAASAWEAASMVDAPKSPKIWASGGLQYASFRRFPSAGNAKPMRRLAFPDVDQSVLDDKLDTYVRFVGAKEAFNLHAYKKLQPQQAESPKSLLKLVLLLEALVGASPTAQIKHKYLKQSITTLKECLAFKNHTDLFLQHYVRCSKMCMEQGLLQWNVVHKHHLLAHMADQAQFLNPKYVTTYTGETMVGFMASLEHACLNGTPGHIVPEKVCWRFRLGLWFRLTGLLSGPLSPNRLALRNGLQPEMLRGNETYTHFMIYAESTFAEQGPTDSFGVAAVDYVRFMDEDLGLDLIGGEVRWTAWGDLQLASGFTIYVATDSSGTDRSLLGVAPVGTTRLVVPQGTLLTRNFTHVVVYVESTLVEQRLPSFSLLLVAGDEYEGTCADSICATGGIATITSAIQANMVLITTEGDTTVFPFWQYLCGVAVLDVIYFKGQTARASDMPASNAAMLPNISALLMEECNGTSQTCVAAAGHGTQTAQVATTTVDADGYSVWRYLACAPVNSVPLAGAYHGISDAAGTALDLSYSYVFSNGAYVGTAAEAVASQPPFQLTNVGVNCNGLDRAPGPTVPRALWSAQDLRKAAKGYAKADMEYNIVESRLLSAFSGQIQCQTRVSNSAATLDDAFSGPGQLSSVRLLEWEIHSQGSPRPAFESIECSTVLSVGRVDGTGCCSTGDRLHSKTTALEVSTGAASVLPMALTIVFTVPHEAFTLAASMSSLRSAILQQEPNWRNIRDLPEEERLRLEKSWDGSHSMHYSRRNHMLTTNCRDYFDRPRVLLDHSQHSLGEPLEVTWKLPAEPRDWSDTFGRTRKSGFGGRSCSGQPEFAEKEAGWNDRHHVLHAAANHEFHESDKEYFSLFLQPRNKRVVPKRQNGITKHVLPYRKPGQPDGGDDGELPTEILLKSDDRVPIPAVPGSLLRQLTSC</sequence>